<dbReference type="EMBL" id="JAPZBQ010000002">
    <property type="protein sequence ID" value="KAJ5345074.1"/>
    <property type="molecule type" value="Genomic_DNA"/>
</dbReference>
<dbReference type="AlphaFoldDB" id="A0A9W9QUD2"/>
<reference evidence="1" key="1">
    <citation type="submission" date="2022-12" db="EMBL/GenBank/DDBJ databases">
        <authorList>
            <person name="Petersen C."/>
        </authorList>
    </citation>
    <scope>NUCLEOTIDE SEQUENCE</scope>
    <source>
        <strain evidence="1">IBT 35673</strain>
    </source>
</reference>
<comment type="caution">
    <text evidence="1">The sequence shown here is derived from an EMBL/GenBank/DDBJ whole genome shotgun (WGS) entry which is preliminary data.</text>
</comment>
<sequence>MRILSVKDVFRAPWLSSLQADVISKRGVNDKRTGLNKEKSGGLGKVKLSKLGRDGPCGDSRDPVTPALMQTAGCHFSAVHIDLETIV</sequence>
<protein>
    <submittedName>
        <fullName evidence="1">Uncharacterized protein</fullName>
    </submittedName>
</protein>
<gene>
    <name evidence="1" type="ORF">N7452_003078</name>
</gene>
<reference evidence="1" key="2">
    <citation type="journal article" date="2023" name="IMA Fungus">
        <title>Comparative genomic study of the Penicillium genus elucidates a diverse pangenome and 15 lateral gene transfer events.</title>
        <authorList>
            <person name="Petersen C."/>
            <person name="Sorensen T."/>
            <person name="Nielsen M.R."/>
            <person name="Sondergaard T.E."/>
            <person name="Sorensen J.L."/>
            <person name="Fitzpatrick D.A."/>
            <person name="Frisvad J.C."/>
            <person name="Nielsen K.L."/>
        </authorList>
    </citation>
    <scope>NUCLEOTIDE SEQUENCE</scope>
    <source>
        <strain evidence="1">IBT 35673</strain>
    </source>
</reference>
<accession>A0A9W9QUD2</accession>
<evidence type="ECO:0000313" key="1">
    <source>
        <dbReference type="EMBL" id="KAJ5345074.1"/>
    </source>
</evidence>
<organism evidence="1 2">
    <name type="scientific">Penicillium brevicompactum</name>
    <dbReference type="NCBI Taxonomy" id="5074"/>
    <lineage>
        <taxon>Eukaryota</taxon>
        <taxon>Fungi</taxon>
        <taxon>Dikarya</taxon>
        <taxon>Ascomycota</taxon>
        <taxon>Pezizomycotina</taxon>
        <taxon>Eurotiomycetes</taxon>
        <taxon>Eurotiomycetidae</taxon>
        <taxon>Eurotiales</taxon>
        <taxon>Aspergillaceae</taxon>
        <taxon>Penicillium</taxon>
    </lineage>
</organism>
<name>A0A9W9QUD2_PENBR</name>
<proteinExistence type="predicted"/>
<evidence type="ECO:0000313" key="2">
    <source>
        <dbReference type="Proteomes" id="UP001147695"/>
    </source>
</evidence>
<dbReference type="Proteomes" id="UP001147695">
    <property type="component" value="Unassembled WGS sequence"/>
</dbReference>